<feature type="domain" description="Prepilin type IV endopeptidase peptidase" evidence="3">
    <location>
        <begin position="31"/>
        <end position="138"/>
    </location>
</feature>
<comment type="similarity">
    <text evidence="1">Belongs to the peptidase A24 family.</text>
</comment>
<protein>
    <submittedName>
        <fullName evidence="4">A24 family peptidase</fullName>
        <ecNumber evidence="4">3.4.23.-</ecNumber>
    </submittedName>
</protein>
<dbReference type="EC" id="3.4.23.-" evidence="4"/>
<dbReference type="PANTHER" id="PTHR30487:SF0">
    <property type="entry name" value="PREPILIN LEADER PEPTIDASE_N-METHYLTRANSFERASE-RELATED"/>
    <property type="match status" value="1"/>
</dbReference>
<feature type="transmembrane region" description="Helical" evidence="2">
    <location>
        <begin position="153"/>
        <end position="169"/>
    </location>
</feature>
<gene>
    <name evidence="4" type="ORF">RIL96_04640</name>
</gene>
<keyword evidence="4" id="KW-0378">Hydrolase</keyword>
<evidence type="ECO:0000256" key="2">
    <source>
        <dbReference type="SAM" id="Phobius"/>
    </source>
</evidence>
<dbReference type="Pfam" id="PF01478">
    <property type="entry name" value="Peptidase_A24"/>
    <property type="match status" value="1"/>
</dbReference>
<sequence length="170" mass="17681">MIGLLGEMFSSGGAAVVGAVVLLLGLVGSAVCAAALAVVDLREHRLPNRIVYPWTLASVLLLLVVAASGDEIGSWVRALLAGVVWSSCFLVVKLIHPPSIGMGDVKLVLGLGLWTGFLGWGAVLAAVMLSFLLGGVVSVMLVLTRRAGRRTRIPFGPFLLVGSGLVLVLW</sequence>
<feature type="transmembrane region" description="Helical" evidence="2">
    <location>
        <begin position="107"/>
        <end position="133"/>
    </location>
</feature>
<keyword evidence="2" id="KW-0472">Membrane</keyword>
<feature type="transmembrane region" description="Helical" evidence="2">
    <location>
        <begin position="51"/>
        <end position="69"/>
    </location>
</feature>
<dbReference type="RefSeq" id="WP_310547837.1">
    <property type="nucleotide sequence ID" value="NZ_JAVKGR010000003.1"/>
</dbReference>
<evidence type="ECO:0000259" key="3">
    <source>
        <dbReference type="Pfam" id="PF01478"/>
    </source>
</evidence>
<dbReference type="Proteomes" id="UP001251870">
    <property type="component" value="Unassembled WGS sequence"/>
</dbReference>
<dbReference type="EMBL" id="JAVKGR010000003">
    <property type="protein sequence ID" value="MDR8018850.1"/>
    <property type="molecule type" value="Genomic_DNA"/>
</dbReference>
<evidence type="ECO:0000256" key="1">
    <source>
        <dbReference type="ARBA" id="ARBA00005801"/>
    </source>
</evidence>
<keyword evidence="5" id="KW-1185">Reference proteome</keyword>
<comment type="caution">
    <text evidence="4">The sequence shown here is derived from an EMBL/GenBank/DDBJ whole genome shotgun (WGS) entry which is preliminary data.</text>
</comment>
<accession>A0ABU2DRA0</accession>
<evidence type="ECO:0000313" key="4">
    <source>
        <dbReference type="EMBL" id="MDR8018850.1"/>
    </source>
</evidence>
<dbReference type="Gene3D" id="1.20.120.1220">
    <property type="match status" value="1"/>
</dbReference>
<keyword evidence="2" id="KW-0812">Transmembrane</keyword>
<proteinExistence type="inferred from homology"/>
<feature type="transmembrane region" description="Helical" evidence="2">
    <location>
        <begin position="12"/>
        <end position="39"/>
    </location>
</feature>
<dbReference type="InterPro" id="IPR050882">
    <property type="entry name" value="Prepilin_peptidase/N-MTase"/>
</dbReference>
<dbReference type="GO" id="GO:0016787">
    <property type="term" value="F:hydrolase activity"/>
    <property type="evidence" value="ECO:0007669"/>
    <property type="project" value="UniProtKB-KW"/>
</dbReference>
<reference evidence="4 5" key="1">
    <citation type="submission" date="2023-09" db="EMBL/GenBank/DDBJ databases">
        <title>Description of three actinobacteria isolated from air of manufacturing shop in a pharmaceutical factory.</title>
        <authorList>
            <person name="Zhang D.-F."/>
        </authorList>
    </citation>
    <scope>NUCLEOTIDE SEQUENCE [LARGE SCALE GENOMIC DNA]</scope>
    <source>
        <strain evidence="4 5">LY-0111</strain>
    </source>
</reference>
<dbReference type="PANTHER" id="PTHR30487">
    <property type="entry name" value="TYPE 4 PREPILIN-LIKE PROTEINS LEADER PEPTIDE-PROCESSING ENZYME"/>
    <property type="match status" value="1"/>
</dbReference>
<name>A0ABU2DRA0_9MICC</name>
<keyword evidence="2" id="KW-1133">Transmembrane helix</keyword>
<evidence type="ECO:0000313" key="5">
    <source>
        <dbReference type="Proteomes" id="UP001251870"/>
    </source>
</evidence>
<dbReference type="InterPro" id="IPR000045">
    <property type="entry name" value="Prepilin_IV_endopep_pep"/>
</dbReference>
<organism evidence="4 5">
    <name type="scientific">Nesterenkonia aerolata</name>
    <dbReference type="NCBI Taxonomy" id="3074079"/>
    <lineage>
        <taxon>Bacteria</taxon>
        <taxon>Bacillati</taxon>
        <taxon>Actinomycetota</taxon>
        <taxon>Actinomycetes</taxon>
        <taxon>Micrococcales</taxon>
        <taxon>Micrococcaceae</taxon>
        <taxon>Nesterenkonia</taxon>
    </lineage>
</organism>